<name>B7APT1_9FIRM</name>
<protein>
    <submittedName>
        <fullName evidence="1">Uncharacterized protein</fullName>
    </submittedName>
</protein>
<reference evidence="1 2" key="1">
    <citation type="submission" date="2008-11" db="EMBL/GenBank/DDBJ databases">
        <title>Draft genome sequence of Bacteroides pectinophilus (ATCC 43243).</title>
        <authorList>
            <person name="Sudarsanam P."/>
            <person name="Ley R."/>
            <person name="Guruge J."/>
            <person name="Turnbaugh P.J."/>
            <person name="Mahowald M."/>
            <person name="Liep D."/>
            <person name="Gordon J."/>
        </authorList>
    </citation>
    <scope>NUCLEOTIDE SEQUENCE [LARGE SCALE GENOMIC DNA]</scope>
    <source>
        <strain evidence="1 2">ATCC 43243</strain>
    </source>
</reference>
<dbReference type="HOGENOM" id="CLU_1560635_0_0_9"/>
<organism evidence="1 2">
    <name type="scientific">[Bacteroides] pectinophilus ATCC 43243</name>
    <dbReference type="NCBI Taxonomy" id="483218"/>
    <lineage>
        <taxon>Bacteria</taxon>
        <taxon>Bacillati</taxon>
        <taxon>Bacillota</taxon>
        <taxon>Clostridia</taxon>
        <taxon>Eubacteriales</taxon>
    </lineage>
</organism>
<sequence>MTGLSIFFGQPFHTYGIELEIDMDNNGIISRFKNDIEDCDMLLIGLGSEWKSADTGDYAALDKLLAKHNYFVVTSCDDGAIMNSTINTKRITAPFFEQDDGEAQWNLYNKWLQSTLNKKLVIVELGEGFASPNFMRWPFENITFINNKAFFYRVNEKLPNVPENIKDKSCPIKENSVEFVRNLL</sequence>
<accession>B7APT1</accession>
<dbReference type="EMBL" id="ABVQ01000035">
    <property type="protein sequence ID" value="EEC57703.1"/>
    <property type="molecule type" value="Genomic_DNA"/>
</dbReference>
<dbReference type="STRING" id="483218.BACPEC_00687"/>
<dbReference type="eggNOG" id="COG0846">
    <property type="taxonomic scope" value="Bacteria"/>
</dbReference>
<evidence type="ECO:0000313" key="2">
    <source>
        <dbReference type="Proteomes" id="UP000003136"/>
    </source>
</evidence>
<dbReference type="Proteomes" id="UP000003136">
    <property type="component" value="Unassembled WGS sequence"/>
</dbReference>
<dbReference type="AlphaFoldDB" id="B7APT1"/>
<comment type="caution">
    <text evidence="1">The sequence shown here is derived from an EMBL/GenBank/DDBJ whole genome shotgun (WGS) entry which is preliminary data.</text>
</comment>
<proteinExistence type="predicted"/>
<gene>
    <name evidence="1" type="ORF">BACPEC_00687</name>
</gene>
<keyword evidence="2" id="KW-1185">Reference proteome</keyword>
<reference evidence="1 2" key="2">
    <citation type="submission" date="2008-11" db="EMBL/GenBank/DDBJ databases">
        <authorList>
            <person name="Fulton L."/>
            <person name="Clifton S."/>
            <person name="Fulton B."/>
            <person name="Xu J."/>
            <person name="Minx P."/>
            <person name="Pepin K.H."/>
            <person name="Johnson M."/>
            <person name="Bhonagiri V."/>
            <person name="Nash W.E."/>
            <person name="Mardis E.R."/>
            <person name="Wilson R.K."/>
        </authorList>
    </citation>
    <scope>NUCLEOTIDE SEQUENCE [LARGE SCALE GENOMIC DNA]</scope>
    <source>
        <strain evidence="1 2">ATCC 43243</strain>
    </source>
</reference>
<evidence type="ECO:0000313" key="1">
    <source>
        <dbReference type="EMBL" id="EEC57703.1"/>
    </source>
</evidence>